<keyword evidence="2" id="KW-1185">Reference proteome</keyword>
<sequence length="91" mass="9792">MERRSPPEGAGMLEEKADSASEATVGVGWTTGHSPKSPAAIVGDSVGHEASRVRKAKHHPSASAVRVRLCLVRRCRSVLFNVWPLLLLLLP</sequence>
<evidence type="ECO:0000313" key="2">
    <source>
        <dbReference type="Proteomes" id="UP000821845"/>
    </source>
</evidence>
<reference evidence="1" key="1">
    <citation type="submission" date="2020-05" db="EMBL/GenBank/DDBJ databases">
        <title>Large-scale comparative analyses of tick genomes elucidate their genetic diversity and vector capacities.</title>
        <authorList>
            <person name="Jia N."/>
            <person name="Wang J."/>
            <person name="Shi W."/>
            <person name="Du L."/>
            <person name="Sun Y."/>
            <person name="Zhan W."/>
            <person name="Jiang J."/>
            <person name="Wang Q."/>
            <person name="Zhang B."/>
            <person name="Ji P."/>
            <person name="Sakyi L.B."/>
            <person name="Cui X."/>
            <person name="Yuan T."/>
            <person name="Jiang B."/>
            <person name="Yang W."/>
            <person name="Lam T.T.-Y."/>
            <person name="Chang Q."/>
            <person name="Ding S."/>
            <person name="Wang X."/>
            <person name="Zhu J."/>
            <person name="Ruan X."/>
            <person name="Zhao L."/>
            <person name="Wei J."/>
            <person name="Que T."/>
            <person name="Du C."/>
            <person name="Cheng J."/>
            <person name="Dai P."/>
            <person name="Han X."/>
            <person name="Huang E."/>
            <person name="Gao Y."/>
            <person name="Liu J."/>
            <person name="Shao H."/>
            <person name="Ye R."/>
            <person name="Li L."/>
            <person name="Wei W."/>
            <person name="Wang X."/>
            <person name="Wang C."/>
            <person name="Yang T."/>
            <person name="Huo Q."/>
            <person name="Li W."/>
            <person name="Guo W."/>
            <person name="Chen H."/>
            <person name="Zhou L."/>
            <person name="Ni X."/>
            <person name="Tian J."/>
            <person name="Zhou Y."/>
            <person name="Sheng Y."/>
            <person name="Liu T."/>
            <person name="Pan Y."/>
            <person name="Xia L."/>
            <person name="Li J."/>
            <person name="Zhao F."/>
            <person name="Cao W."/>
        </authorList>
    </citation>
    <scope>NUCLEOTIDE SEQUENCE</scope>
    <source>
        <strain evidence="1">Hyas-2018</strain>
    </source>
</reference>
<protein>
    <submittedName>
        <fullName evidence="1">Uncharacterized protein</fullName>
    </submittedName>
</protein>
<accession>A0ACB7SP83</accession>
<name>A0ACB7SP83_HYAAI</name>
<comment type="caution">
    <text evidence="1">The sequence shown here is derived from an EMBL/GenBank/DDBJ whole genome shotgun (WGS) entry which is preliminary data.</text>
</comment>
<organism evidence="1 2">
    <name type="scientific">Hyalomma asiaticum</name>
    <name type="common">Tick</name>
    <dbReference type="NCBI Taxonomy" id="266040"/>
    <lineage>
        <taxon>Eukaryota</taxon>
        <taxon>Metazoa</taxon>
        <taxon>Ecdysozoa</taxon>
        <taxon>Arthropoda</taxon>
        <taxon>Chelicerata</taxon>
        <taxon>Arachnida</taxon>
        <taxon>Acari</taxon>
        <taxon>Parasitiformes</taxon>
        <taxon>Ixodida</taxon>
        <taxon>Ixodoidea</taxon>
        <taxon>Ixodidae</taxon>
        <taxon>Hyalomminae</taxon>
        <taxon>Hyalomma</taxon>
    </lineage>
</organism>
<gene>
    <name evidence="1" type="ORF">HPB50_018231</name>
</gene>
<evidence type="ECO:0000313" key="1">
    <source>
        <dbReference type="EMBL" id="KAH6936490.1"/>
    </source>
</evidence>
<proteinExistence type="predicted"/>
<dbReference type="Proteomes" id="UP000821845">
    <property type="component" value="Chromosome 3"/>
</dbReference>
<dbReference type="EMBL" id="CM023483">
    <property type="protein sequence ID" value="KAH6936490.1"/>
    <property type="molecule type" value="Genomic_DNA"/>
</dbReference>